<dbReference type="PANTHER" id="PTHR21064">
    <property type="entry name" value="AMINOGLYCOSIDE PHOSPHOTRANSFERASE DOMAIN-CONTAINING PROTEIN-RELATED"/>
    <property type="match status" value="1"/>
</dbReference>
<evidence type="ECO:0000313" key="3">
    <source>
        <dbReference type="EMBL" id="ODA66299.1"/>
    </source>
</evidence>
<keyword evidence="4" id="KW-1185">Reference proteome</keyword>
<comment type="caution">
    <text evidence="3">The sequence shown here is derived from an EMBL/GenBank/DDBJ whole genome shotgun (WGS) entry which is preliminary data.</text>
</comment>
<sequence length="341" mass="38035">MLMAPEEKPTARPMLYEDALLERLEAGLRTALPKWGLGKDPKVKLLTVSENATYLVERADGSKMIFRVHRPDYHTEREIRSELAWVAALREDGVVETPETIPTEDGAPLASFSDGEATRHIAAFSFMAGKEPDADDDLVKWYGELGEINARLHGHARDWQRPEGFTRKTWNFDTIIGNGALWGEWSAAPGLTKEGHAILEKTADLLRQQTDAFGTGEDRFGLIHCDMRPANLLVDGDRLGVIDFDDCGFSWYAYDFAAAVSFLEHEPYLPDVMAAWVEGYRKQAPLSQEVAAALPMFVMLRRMQLTAWIASHGETETAQSMGEPYTEGTVTLGESYLAEHG</sequence>
<organism evidence="3 4">
    <name type="scientific">Methyloligella halotolerans</name>
    <dbReference type="NCBI Taxonomy" id="1177755"/>
    <lineage>
        <taxon>Bacteria</taxon>
        <taxon>Pseudomonadati</taxon>
        <taxon>Pseudomonadota</taxon>
        <taxon>Alphaproteobacteria</taxon>
        <taxon>Hyphomicrobiales</taxon>
        <taxon>Hyphomicrobiaceae</taxon>
        <taxon>Methyloligella</taxon>
    </lineage>
</organism>
<keyword evidence="3" id="KW-0418">Kinase</keyword>
<dbReference type="InterPro" id="IPR002575">
    <property type="entry name" value="Aminoglycoside_PTrfase"/>
</dbReference>
<reference evidence="3 4" key="1">
    <citation type="submission" date="2016-07" db="EMBL/GenBank/DDBJ databases">
        <title>Draft genome sequence of Methyloligella halotolerans C2T (VKM B-2706T=CCUG 61687T=DSM 25045T), a halotolerant polyhydroxybutyrate accumulating methylotroph.</title>
        <authorList>
            <person name="Vasilenko O.V."/>
            <person name="Doronina N.V."/>
            <person name="Poroshina M.N."/>
            <person name="Tarlachkov S.V."/>
            <person name="Trotsenko Y.A."/>
        </authorList>
    </citation>
    <scope>NUCLEOTIDE SEQUENCE [LARGE SCALE GENOMIC DNA]</scope>
    <source>
        <strain evidence="3 4">VKM B-2706</strain>
    </source>
</reference>
<evidence type="ECO:0000256" key="1">
    <source>
        <dbReference type="ARBA" id="ARBA00038240"/>
    </source>
</evidence>
<accession>A0A1E2RW63</accession>
<dbReference type="Proteomes" id="UP000095087">
    <property type="component" value="Unassembled WGS sequence"/>
</dbReference>
<keyword evidence="3" id="KW-0808">Transferase</keyword>
<dbReference type="EMBL" id="MASI01000008">
    <property type="protein sequence ID" value="ODA66299.1"/>
    <property type="molecule type" value="Genomic_DNA"/>
</dbReference>
<dbReference type="InterPro" id="IPR011009">
    <property type="entry name" value="Kinase-like_dom_sf"/>
</dbReference>
<dbReference type="Gene3D" id="3.90.1200.10">
    <property type="match status" value="1"/>
</dbReference>
<dbReference type="GO" id="GO:0004674">
    <property type="term" value="F:protein serine/threonine kinase activity"/>
    <property type="evidence" value="ECO:0007669"/>
    <property type="project" value="UniProtKB-KW"/>
</dbReference>
<proteinExistence type="inferred from homology"/>
<gene>
    <name evidence="3" type="ORF">A7A08_02697</name>
</gene>
<feature type="domain" description="Aminoglycoside phosphotransferase" evidence="2">
    <location>
        <begin position="50"/>
        <end position="281"/>
    </location>
</feature>
<keyword evidence="3" id="KW-0723">Serine/threonine-protein kinase</keyword>
<dbReference type="GO" id="GO:0019202">
    <property type="term" value="F:amino acid kinase activity"/>
    <property type="evidence" value="ECO:0007669"/>
    <property type="project" value="TreeGrafter"/>
</dbReference>
<evidence type="ECO:0000259" key="2">
    <source>
        <dbReference type="Pfam" id="PF01636"/>
    </source>
</evidence>
<dbReference type="SUPFAM" id="SSF56112">
    <property type="entry name" value="Protein kinase-like (PK-like)"/>
    <property type="match status" value="1"/>
</dbReference>
<dbReference type="AlphaFoldDB" id="A0A1E2RW63"/>
<dbReference type="PATRIC" id="fig|1177755.3.peg.2720"/>
<dbReference type="STRING" id="1177755.A7A08_02697"/>
<dbReference type="InterPro" id="IPR050249">
    <property type="entry name" value="Pseudomonas-type_ThrB"/>
</dbReference>
<dbReference type="PANTHER" id="PTHR21064:SF6">
    <property type="entry name" value="AMINOGLYCOSIDE PHOSPHOTRANSFERASE DOMAIN-CONTAINING PROTEIN"/>
    <property type="match status" value="1"/>
</dbReference>
<evidence type="ECO:0000313" key="4">
    <source>
        <dbReference type="Proteomes" id="UP000095087"/>
    </source>
</evidence>
<comment type="similarity">
    <text evidence="1">Belongs to the pseudomonas-type ThrB family.</text>
</comment>
<dbReference type="Pfam" id="PF01636">
    <property type="entry name" value="APH"/>
    <property type="match status" value="1"/>
</dbReference>
<protein>
    <submittedName>
        <fullName evidence="3">Serine/threonine protein kinase</fullName>
    </submittedName>
</protein>
<name>A0A1E2RW63_9HYPH</name>